<dbReference type="AlphaFoldDB" id="A0A9X2YL31"/>
<evidence type="ECO:0000256" key="1">
    <source>
        <dbReference type="ARBA" id="ARBA00007870"/>
    </source>
</evidence>
<dbReference type="InterPro" id="IPR036291">
    <property type="entry name" value="NAD(P)-bd_dom_sf"/>
</dbReference>
<evidence type="ECO:0000313" key="7">
    <source>
        <dbReference type="Proteomes" id="UP001140293"/>
    </source>
</evidence>
<dbReference type="Gene3D" id="1.10.1040.10">
    <property type="entry name" value="N-(1-d-carboxylethyl)-l-norvaline Dehydrogenase, domain 2"/>
    <property type="match status" value="1"/>
</dbReference>
<dbReference type="GO" id="GO:0050661">
    <property type="term" value="F:NADP binding"/>
    <property type="evidence" value="ECO:0007669"/>
    <property type="project" value="TreeGrafter"/>
</dbReference>
<evidence type="ECO:0000259" key="5">
    <source>
        <dbReference type="Pfam" id="PF08546"/>
    </source>
</evidence>
<reference evidence="6" key="2">
    <citation type="journal article" date="2022" name="BMC Genomics">
        <title>Comparative genome analysis of mycobacteria focusing on tRNA and non-coding RNA.</title>
        <authorList>
            <person name="Behra P.R.K."/>
            <person name="Pettersson B.M.F."/>
            <person name="Ramesh M."/>
            <person name="Das S."/>
            <person name="Dasgupta S."/>
            <person name="Kirsebom L.A."/>
        </authorList>
    </citation>
    <scope>NUCLEOTIDE SEQUENCE</scope>
    <source>
        <strain evidence="6">DSM 44615</strain>
    </source>
</reference>
<dbReference type="InterPro" id="IPR050838">
    <property type="entry name" value="Ketopantoate_reductase"/>
</dbReference>
<dbReference type="InterPro" id="IPR013332">
    <property type="entry name" value="KPR_N"/>
</dbReference>
<dbReference type="Pfam" id="PF02558">
    <property type="entry name" value="ApbA"/>
    <property type="match status" value="1"/>
</dbReference>
<evidence type="ECO:0000313" key="6">
    <source>
        <dbReference type="EMBL" id="MCV7169161.1"/>
    </source>
</evidence>
<feature type="domain" description="Ketopantoate reductase C-terminal" evidence="5">
    <location>
        <begin position="180"/>
        <end position="296"/>
    </location>
</feature>
<keyword evidence="7" id="KW-1185">Reference proteome</keyword>
<comment type="similarity">
    <text evidence="1">Belongs to the ketopantoate reductase family.</text>
</comment>
<protein>
    <submittedName>
        <fullName evidence="6">Ketopantoate reductase family protein</fullName>
    </submittedName>
</protein>
<dbReference type="GO" id="GO:0005737">
    <property type="term" value="C:cytoplasm"/>
    <property type="evidence" value="ECO:0007669"/>
    <property type="project" value="TreeGrafter"/>
</dbReference>
<dbReference type="GO" id="GO:0008677">
    <property type="term" value="F:2-dehydropantoate 2-reductase activity"/>
    <property type="evidence" value="ECO:0007669"/>
    <property type="project" value="TreeGrafter"/>
</dbReference>
<organism evidence="6 7">
    <name type="scientific">[Mycobacterium] manitobense</name>
    <dbReference type="NCBI Taxonomy" id="190147"/>
    <lineage>
        <taxon>Bacteria</taxon>
        <taxon>Bacillati</taxon>
        <taxon>Actinomycetota</taxon>
        <taxon>Actinomycetes</taxon>
        <taxon>Mycobacteriales</taxon>
        <taxon>Mycobacteriaceae</taxon>
        <taxon>Mycolicibacterium</taxon>
    </lineage>
</organism>
<evidence type="ECO:0000256" key="2">
    <source>
        <dbReference type="ARBA" id="ARBA00022857"/>
    </source>
</evidence>
<accession>A0A9X2YL31</accession>
<gene>
    <name evidence="6" type="ORF">H7I41_04385</name>
</gene>
<keyword evidence="3" id="KW-0560">Oxidoreductase</keyword>
<reference evidence="6" key="1">
    <citation type="submission" date="2020-07" db="EMBL/GenBank/DDBJ databases">
        <authorList>
            <person name="Pettersson B.M.F."/>
            <person name="Behra P.R.K."/>
            <person name="Ramesh M."/>
            <person name="Das S."/>
            <person name="Dasgupta S."/>
            <person name="Kirsebom L.A."/>
        </authorList>
    </citation>
    <scope>NUCLEOTIDE SEQUENCE</scope>
    <source>
        <strain evidence="6">DSM 44615</strain>
    </source>
</reference>
<name>A0A9X2YL31_9MYCO</name>
<dbReference type="InterPro" id="IPR013328">
    <property type="entry name" value="6PGD_dom2"/>
</dbReference>
<dbReference type="SUPFAM" id="SSF48179">
    <property type="entry name" value="6-phosphogluconate dehydrogenase C-terminal domain-like"/>
    <property type="match status" value="1"/>
</dbReference>
<dbReference type="Proteomes" id="UP001140293">
    <property type="component" value="Unassembled WGS sequence"/>
</dbReference>
<sequence>MAHIVVYGAGAVGGVIAARLRLAGADVSAVARGEHLRAIRSRGLTLVTAAGSQSVDVPAAADAGDVDWTGSPSVVLAVKGHQTAAALDDLAAHAPSGTPIFTAQNGVANEVAALRRFAHVYGVNVMLPSAHLEPGVVVQQSHPVAGILDVGRYPLGRDDAARTLAEALTAAQFVSEVRDDIMAWKHRKLIVNLGNGVTAAFRPGPDADELADRARREAERVLADAGIAVVTAERDRARRGDILRGRVRDDLLGSTWQSIARGRADVETDWLNGEIVLQARLHGLDAPVNELIQRVTAEHARRGGEPRSLEAEQALATLPAAVAH</sequence>
<feature type="domain" description="Ketopantoate reductase N-terminal" evidence="4">
    <location>
        <begin position="4"/>
        <end position="141"/>
    </location>
</feature>
<dbReference type="Pfam" id="PF08546">
    <property type="entry name" value="ApbA_C"/>
    <property type="match status" value="1"/>
</dbReference>
<comment type="caution">
    <text evidence="6">The sequence shown here is derived from an EMBL/GenBank/DDBJ whole genome shotgun (WGS) entry which is preliminary data.</text>
</comment>
<evidence type="ECO:0000259" key="4">
    <source>
        <dbReference type="Pfam" id="PF02558"/>
    </source>
</evidence>
<dbReference type="RefSeq" id="WP_264011348.1">
    <property type="nucleotide sequence ID" value="NZ_JACKSJ010000030.1"/>
</dbReference>
<dbReference type="Gene3D" id="3.40.50.720">
    <property type="entry name" value="NAD(P)-binding Rossmann-like Domain"/>
    <property type="match status" value="1"/>
</dbReference>
<dbReference type="InterPro" id="IPR008927">
    <property type="entry name" value="6-PGluconate_DH-like_C_sf"/>
</dbReference>
<evidence type="ECO:0000256" key="3">
    <source>
        <dbReference type="ARBA" id="ARBA00023002"/>
    </source>
</evidence>
<dbReference type="InterPro" id="IPR013752">
    <property type="entry name" value="KPA_reductase"/>
</dbReference>
<keyword evidence="2" id="KW-0521">NADP</keyword>
<proteinExistence type="inferred from homology"/>
<dbReference type="SUPFAM" id="SSF51735">
    <property type="entry name" value="NAD(P)-binding Rossmann-fold domains"/>
    <property type="match status" value="1"/>
</dbReference>
<dbReference type="PANTHER" id="PTHR43765:SF2">
    <property type="entry name" value="2-DEHYDROPANTOATE 2-REDUCTASE"/>
    <property type="match status" value="1"/>
</dbReference>
<dbReference type="PANTHER" id="PTHR43765">
    <property type="entry name" value="2-DEHYDROPANTOATE 2-REDUCTASE-RELATED"/>
    <property type="match status" value="1"/>
</dbReference>
<dbReference type="EMBL" id="JACKSJ010000030">
    <property type="protein sequence ID" value="MCV7169161.1"/>
    <property type="molecule type" value="Genomic_DNA"/>
</dbReference>